<organism evidence="9">
    <name type="scientific">Orthoderella ornata</name>
    <dbReference type="NCBI Taxonomy" id="444751"/>
    <lineage>
        <taxon>Eukaryota</taxon>
        <taxon>Metazoa</taxon>
        <taxon>Ecdysozoa</taxon>
        <taxon>Arthropoda</taxon>
        <taxon>Hexapoda</taxon>
        <taxon>Insecta</taxon>
        <taxon>Pterygota</taxon>
        <taxon>Neoptera</taxon>
        <taxon>Polyneoptera</taxon>
        <taxon>Dictyoptera</taxon>
        <taxon>Mantodea</taxon>
        <taxon>Eumantodea</taxon>
        <taxon>Mantoidea</taxon>
        <taxon>Mantidae</taxon>
        <taxon>Photininae</taxon>
        <taxon>Orthoderella</taxon>
    </lineage>
</organism>
<evidence type="ECO:0000256" key="3">
    <source>
        <dbReference type="ARBA" id="ARBA00022942"/>
    </source>
</evidence>
<dbReference type="GO" id="GO:0005737">
    <property type="term" value="C:cytoplasm"/>
    <property type="evidence" value="ECO:0007669"/>
    <property type="project" value="UniProtKB-SubCell"/>
</dbReference>
<dbReference type="InterPro" id="IPR001353">
    <property type="entry name" value="Proteasome_sua/b"/>
</dbReference>
<reference evidence="9" key="1">
    <citation type="journal article" date="2019" name="Sci. Rep.">
        <title>No signal of deleterious mutation accumulation in conserved gene sequences of extant asexual hexapods.</title>
        <authorList>
            <person name="Brandt A."/>
            <person name="Bast J."/>
            <person name="Scheu S."/>
            <person name="Meusemann K."/>
            <person name="Donath A."/>
            <person name="Schuette K."/>
            <person name="Machida R."/>
            <person name="Kraaijeveld K."/>
        </authorList>
    </citation>
    <scope>NUCLEOTIDE SEQUENCE</scope>
    <source>
        <strain evidence="9">OG10011</strain>
    </source>
</reference>
<dbReference type="InterPro" id="IPR016050">
    <property type="entry name" value="Proteasome_bsu_CS"/>
</dbReference>
<evidence type="ECO:0000256" key="8">
    <source>
        <dbReference type="RuleBase" id="RU004203"/>
    </source>
</evidence>
<dbReference type="InterPro" id="IPR035206">
    <property type="entry name" value="Proteasome_beta2"/>
</dbReference>
<comment type="function">
    <text evidence="7">Non-catalytic component of the 20S core proteasome complex involved in the proteolytic degradation of most intracellular proteins. This complex plays numerous essential roles within the cell by associating with different regulatory particles. Associated with two 19S regulatory particles, forms the 26S proteasome and thus participates in the ATP-dependent degradation of ubiquitinated proteins. The 26S proteasome plays a key role in the maintenance of protein homeostasis by removing misfolded or damaged proteins that could impair cellular functions, and by removing proteins whose functions are no longer required. Associated with the PA200 or PA28, the 20S proteasome mediates ubiquitin-independent protein degradation. This type of proteolysis is required in several pathways including spermatogenesis (20S-PA200 complex) or generation of a subset of MHC class I-presented antigenic peptides (20S-PA28 complex).</text>
</comment>
<evidence type="ECO:0000256" key="7">
    <source>
        <dbReference type="ARBA" id="ARBA00049625"/>
    </source>
</evidence>
<comment type="subcellular location">
    <subcellularLocation>
        <location evidence="8">Cytoplasm</location>
    </subcellularLocation>
    <subcellularLocation>
        <location evidence="8">Nucleus</location>
    </subcellularLocation>
</comment>
<evidence type="ECO:0000256" key="2">
    <source>
        <dbReference type="ARBA" id="ARBA00022490"/>
    </source>
</evidence>
<comment type="subunit">
    <text evidence="1">The 26S proteasome consists of a 20S proteasome core and two 19S regulatory subunits. The 20S proteasome core is a barrel-shaped complex made of 28 subunits that are arranged in four stacked rings. The two outer rings are each formed by seven alpha subunits, and the two inner rings are formed by seven beta subunits. The proteolytic activity is exerted by three beta-subunits PSMB5, PSMB6 and PSMB7.</text>
</comment>
<dbReference type="PANTHER" id="PTHR32194">
    <property type="entry name" value="METALLOPROTEASE TLDD"/>
    <property type="match status" value="1"/>
</dbReference>
<protein>
    <recommendedName>
        <fullName evidence="8">Proteasome subunit beta</fullName>
    </recommendedName>
</protein>
<dbReference type="PANTHER" id="PTHR32194:SF2">
    <property type="entry name" value="PROTEASOME SUBUNIT BETA TYPE-1"/>
    <property type="match status" value="1"/>
</dbReference>
<dbReference type="SUPFAM" id="SSF56235">
    <property type="entry name" value="N-terminal nucleophile aminohydrolases (Ntn hydrolases)"/>
    <property type="match status" value="1"/>
</dbReference>
<evidence type="ECO:0000256" key="5">
    <source>
        <dbReference type="ARBA" id="ARBA00024953"/>
    </source>
</evidence>
<dbReference type="CDD" id="cd03758">
    <property type="entry name" value="proteasome_beta_type_2"/>
    <property type="match status" value="1"/>
</dbReference>
<comment type="subunit">
    <text evidence="8">Component of the proteasome complex.</text>
</comment>
<proteinExistence type="evidence at transcript level"/>
<comment type="similarity">
    <text evidence="8">Belongs to the peptidase T1B family.</text>
</comment>
<keyword evidence="2 8" id="KW-0963">Cytoplasm</keyword>
<sequence length="204" mass="23302">MECLIGMACQDFTMVAADMTNAHSIMVMKDDEDKLQKISKKLVMAVSGESGDTTQFAEYIAKNIQLYKMRNGYELSPKAAANFTRRNLADYLRTRTPYHVNLLLAGYDDETGPDLYFIDYLASMVKVPFAAHGYGGMFVYSILDRYHKPTLTREESYELMKKCVREIQKRLIVNLPNFKVQIIDKDGVRDLEPITAKSLALEMQ</sequence>
<accession>A0A481SVB5</accession>
<dbReference type="GO" id="GO:0010498">
    <property type="term" value="P:proteasomal protein catabolic process"/>
    <property type="evidence" value="ECO:0007669"/>
    <property type="project" value="InterPro"/>
</dbReference>
<dbReference type="PROSITE" id="PS00854">
    <property type="entry name" value="PROTEASOME_BETA_1"/>
    <property type="match status" value="1"/>
</dbReference>
<name>A0A481SVB5_9NEOP</name>
<dbReference type="GO" id="GO:0005634">
    <property type="term" value="C:nucleus"/>
    <property type="evidence" value="ECO:0007669"/>
    <property type="project" value="UniProtKB-SubCell"/>
</dbReference>
<dbReference type="EMBL" id="MH602451">
    <property type="protein sequence ID" value="QBH72696.1"/>
    <property type="molecule type" value="mRNA"/>
</dbReference>
<evidence type="ECO:0000256" key="1">
    <source>
        <dbReference type="ARBA" id="ARBA00011656"/>
    </source>
</evidence>
<dbReference type="Gene3D" id="3.60.20.10">
    <property type="entry name" value="Glutamine Phosphoribosylpyrophosphate, subunit 1, domain 1"/>
    <property type="match status" value="1"/>
</dbReference>
<comment type="subunit">
    <text evidence="6">The 26S proteasome consists of a 20S proteasome core and two 19S regulatory subunits. The 20S proteasome core is composed of 28 subunits that are arranged in four stacked rings, resulting in a barrel-shaped structure. The two end rings are each formed by seven alpha subunits, and the two central rings are each formed by seven beta subunits. The catalytic chamber with the active sites is on the inside of the barrel.</text>
</comment>
<evidence type="ECO:0000313" key="9">
    <source>
        <dbReference type="EMBL" id="QBH72696.1"/>
    </source>
</evidence>
<dbReference type="PROSITE" id="PS51476">
    <property type="entry name" value="PROTEASOME_BETA_2"/>
    <property type="match status" value="1"/>
</dbReference>
<keyword evidence="3 8" id="KW-0647">Proteasome</keyword>
<evidence type="ECO:0000256" key="4">
    <source>
        <dbReference type="ARBA" id="ARBA00023242"/>
    </source>
</evidence>
<dbReference type="InterPro" id="IPR023333">
    <property type="entry name" value="Proteasome_suB-type"/>
</dbReference>
<dbReference type="FunFam" id="3.60.20.10:FF:000008">
    <property type="entry name" value="Proteasome subunit beta type-4"/>
    <property type="match status" value="1"/>
</dbReference>
<comment type="function">
    <text evidence="5">Non-catalytic component of the proteasome, a multicatalytic proteinase complex which is characterized by its ability to cleave peptides with Arg, Phe, Tyr, Leu, and Glu adjacent to the leaving group at neutral or slightly basic pH. The proteasome has an ATP-dependent proteolytic activity.</text>
</comment>
<dbReference type="Pfam" id="PF00227">
    <property type="entry name" value="Proteasome"/>
    <property type="match status" value="1"/>
</dbReference>
<dbReference type="AlphaFoldDB" id="A0A481SVB5"/>
<dbReference type="GO" id="GO:0005839">
    <property type="term" value="C:proteasome core complex"/>
    <property type="evidence" value="ECO:0007669"/>
    <property type="project" value="InterPro"/>
</dbReference>
<dbReference type="InterPro" id="IPR029055">
    <property type="entry name" value="Ntn_hydrolases_N"/>
</dbReference>
<keyword evidence="4 8" id="KW-0539">Nucleus</keyword>
<evidence type="ECO:0000256" key="6">
    <source>
        <dbReference type="ARBA" id="ARBA00026071"/>
    </source>
</evidence>
<comment type="function">
    <text evidence="8">Component of the proteasome, a multicatalytic proteinase complex which is characterized by its ability to cleave peptides with Arg, Phe, Tyr, Leu, and Glu adjacent to the leaving group at neutral or slightly basic pH. The proteasome has an ATP-dependent proteolytic activity.</text>
</comment>